<name>A0A5N6K231_MONLA</name>
<sequence>MSFLTTTHQTLTLTPVPPHIPISQVLALLHNHEKMISMNPLVTAHTLLPPTHILAVDFFKTEPADLQPTASSPCEVWEVTDDMAAANVEESGGGWRGGWAKRFIPDQITYLSCFQDREDGLLSVTHAPMGSTQCDDLDCEGSGAWGEFSDAGIGGKIGFGGEGGGEGDHEKLVRDFMKVLKEKEINGGEAENPQGESGEL</sequence>
<reference evidence="2 3" key="1">
    <citation type="submission" date="2019-06" db="EMBL/GenBank/DDBJ databases">
        <title>Genome Sequence of the Brown Rot Fungal Pathogen Monilinia laxa.</title>
        <authorList>
            <person name="De Miccolis Angelini R.M."/>
            <person name="Landi L."/>
            <person name="Abate D."/>
            <person name="Pollastro S."/>
            <person name="Romanazzi G."/>
            <person name="Faretra F."/>
        </authorList>
    </citation>
    <scope>NUCLEOTIDE SEQUENCE [LARGE SCALE GENOMIC DNA]</scope>
    <source>
        <strain evidence="2 3">Mlax316</strain>
    </source>
</reference>
<dbReference type="PANTHER" id="PTHR38117:SF2">
    <property type="entry name" value="NACHT AND WD40 DOMAIN PROTEIN"/>
    <property type="match status" value="1"/>
</dbReference>
<evidence type="ECO:0000313" key="2">
    <source>
        <dbReference type="EMBL" id="KAB8296218.1"/>
    </source>
</evidence>
<proteinExistence type="predicted"/>
<protein>
    <recommendedName>
        <fullName evidence="1">DUF7053 domain-containing protein</fullName>
    </recommendedName>
</protein>
<evidence type="ECO:0000313" key="3">
    <source>
        <dbReference type="Proteomes" id="UP000326757"/>
    </source>
</evidence>
<dbReference type="OrthoDB" id="3246050at2759"/>
<dbReference type="EMBL" id="VIGI01000009">
    <property type="protein sequence ID" value="KAB8296218.1"/>
    <property type="molecule type" value="Genomic_DNA"/>
</dbReference>
<accession>A0A5N6K231</accession>
<dbReference type="AlphaFoldDB" id="A0A5N6K231"/>
<organism evidence="2 3">
    <name type="scientific">Monilinia laxa</name>
    <name type="common">Brown rot fungus</name>
    <name type="synonym">Sclerotinia laxa</name>
    <dbReference type="NCBI Taxonomy" id="61186"/>
    <lineage>
        <taxon>Eukaryota</taxon>
        <taxon>Fungi</taxon>
        <taxon>Dikarya</taxon>
        <taxon>Ascomycota</taxon>
        <taxon>Pezizomycotina</taxon>
        <taxon>Leotiomycetes</taxon>
        <taxon>Helotiales</taxon>
        <taxon>Sclerotiniaceae</taxon>
        <taxon>Monilinia</taxon>
    </lineage>
</organism>
<gene>
    <name evidence="2" type="ORF">EYC80_008999</name>
</gene>
<dbReference type="PANTHER" id="PTHR38117">
    <property type="entry name" value="NACHT AND WD40 DOMAIN PROTEIN"/>
    <property type="match status" value="1"/>
</dbReference>
<comment type="caution">
    <text evidence="2">The sequence shown here is derived from an EMBL/GenBank/DDBJ whole genome shotgun (WGS) entry which is preliminary data.</text>
</comment>
<dbReference type="InterPro" id="IPR055481">
    <property type="entry name" value="DUF7053"/>
</dbReference>
<feature type="domain" description="DUF7053" evidence="1">
    <location>
        <begin position="6"/>
        <end position="130"/>
    </location>
</feature>
<dbReference type="Proteomes" id="UP000326757">
    <property type="component" value="Unassembled WGS sequence"/>
</dbReference>
<dbReference type="Pfam" id="PF23155">
    <property type="entry name" value="DUF7053"/>
    <property type="match status" value="1"/>
</dbReference>
<evidence type="ECO:0000259" key="1">
    <source>
        <dbReference type="Pfam" id="PF23155"/>
    </source>
</evidence>
<keyword evidence="3" id="KW-1185">Reference proteome</keyword>